<dbReference type="EMBL" id="VSWD01000003">
    <property type="protein sequence ID" value="KAK3106430.1"/>
    <property type="molecule type" value="Genomic_DNA"/>
</dbReference>
<accession>A0AA89C992</accession>
<protein>
    <submittedName>
        <fullName evidence="2">Uncharacterized protein</fullName>
    </submittedName>
</protein>
<dbReference type="AlphaFoldDB" id="A0AA89C992"/>
<dbReference type="Proteomes" id="UP001186944">
    <property type="component" value="Unassembled WGS sequence"/>
</dbReference>
<keyword evidence="3" id="KW-1185">Reference proteome</keyword>
<gene>
    <name evidence="2" type="ORF">FSP39_019761</name>
</gene>
<evidence type="ECO:0000313" key="2">
    <source>
        <dbReference type="EMBL" id="KAK3106430.1"/>
    </source>
</evidence>
<name>A0AA89C992_PINIB</name>
<proteinExistence type="predicted"/>
<keyword evidence="1" id="KW-0812">Transmembrane</keyword>
<comment type="caution">
    <text evidence="2">The sequence shown here is derived from an EMBL/GenBank/DDBJ whole genome shotgun (WGS) entry which is preliminary data.</text>
</comment>
<organism evidence="2 3">
    <name type="scientific">Pinctada imbricata</name>
    <name type="common">Atlantic pearl-oyster</name>
    <name type="synonym">Pinctada martensii</name>
    <dbReference type="NCBI Taxonomy" id="66713"/>
    <lineage>
        <taxon>Eukaryota</taxon>
        <taxon>Metazoa</taxon>
        <taxon>Spiralia</taxon>
        <taxon>Lophotrochozoa</taxon>
        <taxon>Mollusca</taxon>
        <taxon>Bivalvia</taxon>
        <taxon>Autobranchia</taxon>
        <taxon>Pteriomorphia</taxon>
        <taxon>Pterioida</taxon>
        <taxon>Pterioidea</taxon>
        <taxon>Pteriidae</taxon>
        <taxon>Pinctada</taxon>
    </lineage>
</organism>
<keyword evidence="1" id="KW-1133">Transmembrane helix</keyword>
<evidence type="ECO:0000313" key="3">
    <source>
        <dbReference type="Proteomes" id="UP001186944"/>
    </source>
</evidence>
<evidence type="ECO:0000256" key="1">
    <source>
        <dbReference type="SAM" id="Phobius"/>
    </source>
</evidence>
<keyword evidence="1" id="KW-0472">Membrane</keyword>
<feature type="transmembrane region" description="Helical" evidence="1">
    <location>
        <begin position="177"/>
        <end position="198"/>
    </location>
</feature>
<sequence>MITEIISKPSIVTLRERTSSILQRFYERLLRQDGMSEKISITKTAEDLIKSDIRCIDANRETYQSSKDVSSLAQNYKAVPDVLRVFLYLQRITDFNTNPMTTRLSRAVFSETAVTDESSDLTLGKKNSNCCKTEASQNGLNATTPLDNSTGHTTTSEIRRTMTKVHVQVPQRQGKGVGIGLGCTTAFLVALAIVVLLIKYRTRLKDLTVPHSNNQRISVHMDSLYDDILEEGQASRRAFTVGTSRVSYDSIPGTGEAGIYSEISPEGTNRNRNTTVSAEVTHYARTNQDMCVYNHLNEAQEGHRNTYEEFSVYNLLSKQSTRRESKTFDNEYDCSDSIKNRHDDVL</sequence>
<reference evidence="2" key="1">
    <citation type="submission" date="2019-08" db="EMBL/GenBank/DDBJ databases">
        <title>The improved chromosome-level genome for the pearl oyster Pinctada fucata martensii using PacBio sequencing and Hi-C.</title>
        <authorList>
            <person name="Zheng Z."/>
        </authorList>
    </citation>
    <scope>NUCLEOTIDE SEQUENCE</scope>
    <source>
        <strain evidence="2">ZZ-2019</strain>
        <tissue evidence="2">Adductor muscle</tissue>
    </source>
</reference>